<comment type="caution">
    <text evidence="1">The sequence shown here is derived from an EMBL/GenBank/DDBJ whole genome shotgun (WGS) entry which is preliminary data.</text>
</comment>
<accession>A0AA90SMR3</accession>
<evidence type="ECO:0000313" key="1">
    <source>
        <dbReference type="EMBL" id="MDP0589126.1"/>
    </source>
</evidence>
<dbReference type="Gene3D" id="1.10.1200.10">
    <property type="entry name" value="ACP-like"/>
    <property type="match status" value="1"/>
</dbReference>
<protein>
    <recommendedName>
        <fullName evidence="3">Carrier domain-containing protein</fullName>
    </recommendedName>
</protein>
<sequence length="74" mass="8467">MNARNLVIDFLQGKGVDTNKLTNDTLLMRHIQSIDFMELIVRAETEMGRELDLESVQIEEISSLSGFIAWLEKV</sequence>
<gene>
    <name evidence="1" type="ORF">QS748_07985</name>
</gene>
<keyword evidence="2" id="KW-1185">Reference proteome</keyword>
<proteinExistence type="predicted"/>
<name>A0AA90SMR3_9GAMM</name>
<dbReference type="EMBL" id="JASXSV010000010">
    <property type="protein sequence ID" value="MDP0589126.1"/>
    <property type="molecule type" value="Genomic_DNA"/>
</dbReference>
<organism evidence="1 2">
    <name type="scientific">Candidatus Endonucleibacter bathymodioli</name>
    <dbReference type="NCBI Taxonomy" id="539814"/>
    <lineage>
        <taxon>Bacteria</taxon>
        <taxon>Pseudomonadati</taxon>
        <taxon>Pseudomonadota</taxon>
        <taxon>Gammaproteobacteria</taxon>
        <taxon>Oceanospirillales</taxon>
        <taxon>Endozoicomonadaceae</taxon>
        <taxon>Candidatus Endonucleibacter</taxon>
    </lineage>
</organism>
<reference evidence="1 2" key="1">
    <citation type="journal article" date="2023" name="bioRxiv">
        <title>An intranuclear bacterial parasite of deep-sea mussels expresses apoptosis inhibitors acquired from its host.</title>
        <authorList>
            <person name="Gonzalez Porras M.A."/>
            <person name="Assie A."/>
            <person name="Tietjen M."/>
            <person name="Violette M."/>
            <person name="Kleiner M."/>
            <person name="Gruber-Vodicka H."/>
            <person name="Dubilier N."/>
            <person name="Leisch N."/>
        </authorList>
    </citation>
    <scope>NUCLEOTIDE SEQUENCE [LARGE SCALE GENOMIC DNA]</scope>
    <source>
        <strain evidence="1">IAP13</strain>
    </source>
</reference>
<dbReference type="InterPro" id="IPR036736">
    <property type="entry name" value="ACP-like_sf"/>
</dbReference>
<dbReference type="AlphaFoldDB" id="A0AA90SMR3"/>
<evidence type="ECO:0008006" key="3">
    <source>
        <dbReference type="Google" id="ProtNLM"/>
    </source>
</evidence>
<dbReference type="SUPFAM" id="SSF47336">
    <property type="entry name" value="ACP-like"/>
    <property type="match status" value="1"/>
</dbReference>
<dbReference type="Proteomes" id="UP001178148">
    <property type="component" value="Unassembled WGS sequence"/>
</dbReference>
<evidence type="ECO:0000313" key="2">
    <source>
        <dbReference type="Proteomes" id="UP001178148"/>
    </source>
</evidence>